<feature type="domain" description="Rho-GAP" evidence="3">
    <location>
        <begin position="73"/>
        <end position="264"/>
    </location>
</feature>
<reference evidence="5" key="1">
    <citation type="submission" date="2025-08" db="UniProtKB">
        <authorList>
            <consortium name="RefSeq"/>
        </authorList>
    </citation>
    <scope>IDENTIFICATION</scope>
</reference>
<feature type="region of interest" description="Disordered" evidence="2">
    <location>
        <begin position="50"/>
        <end position="70"/>
    </location>
</feature>
<evidence type="ECO:0000259" key="3">
    <source>
        <dbReference type="PROSITE" id="PS50238"/>
    </source>
</evidence>
<sequence>MMMSVLQKEFNKSVVRLRNCMPEKFFSLCLMHLSVVLDLNDNGLEEILSDKPKKPLTPLRKKKNESKSGLFGSQLTGESIASIFRLIEFLKRQENIECEGLFRKTGSNNRQSVLRSMLIQNNELNLESGKFSPHDCASVLKIFLKELPECLMMDKFSKAHIQLTEMARHCKLENDKKREKVLKAIQLLILLLPKENTLLLECLLDLLSKVVTEKKNRMTTKSLGTIFAPHFLCPRNLSPSEFHVAAENFSELTTFIIEQAGDVFKIPKDLAKDVNRFWMDMENPNKSPENFFDITESTHPLTSRKATSDDAVNTCVNFADRNLGSEDVTQTEMAKLYNHIQSMPNTAKKRKLLKQFAKANHTNLDSVSRSSKENLSIYQRVSQSIKSTGRQTRSRTFGLGESIMRHLPRMKNRQRDGESYFYGSNSVFKYNKVKNKETTPFAWSSVVNNLRREEVASCCLNSTYKPNFDIRMVSLLPNYNQTFTDYSTKNTTESSCQTLDDTLIPEAPSSLLKKKLDFDTILHSETGSPLVHVVDLHESSVTMNTRKRKSDESEENKDKITEIVPSIENEISYLANDIKKLRAKSSTPQCKIEELTFYTPMTSFRKNHYRTACKLPRRPMGICNTPVTESCV</sequence>
<dbReference type="PANTHER" id="PTHR14963">
    <property type="entry name" value="RHO GTPASE ACTIVATING PROTEIN 18,19-RELATED"/>
    <property type="match status" value="1"/>
</dbReference>
<dbReference type="GO" id="GO:0005096">
    <property type="term" value="F:GTPase activator activity"/>
    <property type="evidence" value="ECO:0007669"/>
    <property type="project" value="UniProtKB-KW"/>
</dbReference>
<evidence type="ECO:0000256" key="1">
    <source>
        <dbReference type="ARBA" id="ARBA00022468"/>
    </source>
</evidence>
<dbReference type="PROSITE" id="PS50238">
    <property type="entry name" value="RHOGAP"/>
    <property type="match status" value="1"/>
</dbReference>
<keyword evidence="4" id="KW-1185">Reference proteome</keyword>
<dbReference type="InterPro" id="IPR008936">
    <property type="entry name" value="Rho_GTPase_activation_prot"/>
</dbReference>
<dbReference type="GO" id="GO:0005737">
    <property type="term" value="C:cytoplasm"/>
    <property type="evidence" value="ECO:0007669"/>
    <property type="project" value="TreeGrafter"/>
</dbReference>
<evidence type="ECO:0000313" key="4">
    <source>
        <dbReference type="Proteomes" id="UP000515154"/>
    </source>
</evidence>
<dbReference type="Proteomes" id="UP000515154">
    <property type="component" value="Linkage group LG2"/>
</dbReference>
<dbReference type="GO" id="GO:0007165">
    <property type="term" value="P:signal transduction"/>
    <property type="evidence" value="ECO:0007669"/>
    <property type="project" value="InterPro"/>
</dbReference>
<dbReference type="PANTHER" id="PTHR14963:SF7">
    <property type="entry name" value="RHO GTPASE-ACTIVATING PROTEIN 19"/>
    <property type="match status" value="1"/>
</dbReference>
<dbReference type="Gene3D" id="1.10.555.10">
    <property type="entry name" value="Rho GTPase activation protein"/>
    <property type="match status" value="1"/>
</dbReference>
<dbReference type="InterPro" id="IPR000198">
    <property type="entry name" value="RhoGAP_dom"/>
</dbReference>
<gene>
    <name evidence="5" type="primary">LOC115223682</name>
</gene>
<dbReference type="GO" id="GO:0051056">
    <property type="term" value="P:regulation of small GTPase mediated signal transduction"/>
    <property type="evidence" value="ECO:0007669"/>
    <property type="project" value="TreeGrafter"/>
</dbReference>
<dbReference type="RefSeq" id="XP_036368783.1">
    <property type="nucleotide sequence ID" value="XM_036512890.1"/>
</dbReference>
<evidence type="ECO:0000313" key="5">
    <source>
        <dbReference type="RefSeq" id="XP_036368783.1"/>
    </source>
</evidence>
<name>A0A7E6FMA4_9MOLL</name>
<dbReference type="SUPFAM" id="SSF48350">
    <property type="entry name" value="GTPase activation domain, GAP"/>
    <property type="match status" value="1"/>
</dbReference>
<dbReference type="AlphaFoldDB" id="A0A7E6FMA4"/>
<accession>A0A7E6FMA4</accession>
<protein>
    <submittedName>
        <fullName evidence="5">Rho GTPase-activating protein 19-like isoform X1</fullName>
    </submittedName>
</protein>
<organism evidence="4 5">
    <name type="scientific">Octopus sinensis</name>
    <name type="common">East Asian common octopus</name>
    <dbReference type="NCBI Taxonomy" id="2607531"/>
    <lineage>
        <taxon>Eukaryota</taxon>
        <taxon>Metazoa</taxon>
        <taxon>Spiralia</taxon>
        <taxon>Lophotrochozoa</taxon>
        <taxon>Mollusca</taxon>
        <taxon>Cephalopoda</taxon>
        <taxon>Coleoidea</taxon>
        <taxon>Octopodiformes</taxon>
        <taxon>Octopoda</taxon>
        <taxon>Incirrata</taxon>
        <taxon>Octopodidae</taxon>
        <taxon>Octopus</taxon>
    </lineage>
</organism>
<proteinExistence type="predicted"/>
<dbReference type="KEGG" id="osn:115223682"/>
<evidence type="ECO:0000256" key="2">
    <source>
        <dbReference type="SAM" id="MobiDB-lite"/>
    </source>
</evidence>
<dbReference type="SMART" id="SM00324">
    <property type="entry name" value="RhoGAP"/>
    <property type="match status" value="1"/>
</dbReference>
<dbReference type="Pfam" id="PF00620">
    <property type="entry name" value="RhoGAP"/>
    <property type="match status" value="1"/>
</dbReference>
<keyword evidence="1" id="KW-0343">GTPase activation</keyword>